<keyword evidence="1" id="KW-0472">Membrane</keyword>
<keyword evidence="1" id="KW-1133">Transmembrane helix</keyword>
<proteinExistence type="predicted"/>
<evidence type="ECO:0000256" key="1">
    <source>
        <dbReference type="SAM" id="Phobius"/>
    </source>
</evidence>
<evidence type="ECO:0000313" key="3">
    <source>
        <dbReference type="Proteomes" id="UP000698240"/>
    </source>
</evidence>
<dbReference type="EMBL" id="JAASAN010000001">
    <property type="protein sequence ID" value="NIL25498.1"/>
    <property type="molecule type" value="Genomic_DNA"/>
</dbReference>
<sequence>MNEWVNIALSKMATFPERLPRLILVGIQVVILIYTPSLFLFRDLFVAGFVISHCIIIMYYFAGQLIFDKKNPGKPGEKPSTQLHLNLLTAKSGK</sequence>
<feature type="transmembrane region" description="Helical" evidence="1">
    <location>
        <begin position="45"/>
        <end position="62"/>
    </location>
</feature>
<protein>
    <submittedName>
        <fullName evidence="2">Uncharacterized protein</fullName>
    </submittedName>
</protein>
<feature type="transmembrane region" description="Helical" evidence="1">
    <location>
        <begin position="21"/>
        <end position="39"/>
    </location>
</feature>
<comment type="caution">
    <text evidence="2">The sequence shown here is derived from an EMBL/GenBank/DDBJ whole genome shotgun (WGS) entry which is preliminary data.</text>
</comment>
<gene>
    <name evidence="2" type="ORF">HB980_02855</name>
</gene>
<dbReference type="RefSeq" id="WP_143715143.1">
    <property type="nucleotide sequence ID" value="NZ_CAUPYG010000016.1"/>
</dbReference>
<evidence type="ECO:0000313" key="2">
    <source>
        <dbReference type="EMBL" id="NIL25498.1"/>
    </source>
</evidence>
<reference evidence="2" key="1">
    <citation type="submission" date="2020-03" db="EMBL/GenBank/DDBJ databases">
        <authorList>
            <person name="Kislichkina A."/>
            <person name="Dentovskaya S."/>
            <person name="Shaikhutdinov R."/>
            <person name="Ivanov S."/>
            <person name="Sizova A."/>
            <person name="Solomentsev V."/>
            <person name="Bogun A."/>
        </authorList>
    </citation>
    <scope>NUCLEOTIDE SEQUENCE</scope>
    <source>
        <strain evidence="2">SCPM-O-B-8025</strain>
    </source>
</reference>
<organism evidence="2 3">
    <name type="scientific">Yersinia massiliensis</name>
    <dbReference type="NCBI Taxonomy" id="419257"/>
    <lineage>
        <taxon>Bacteria</taxon>
        <taxon>Pseudomonadati</taxon>
        <taxon>Pseudomonadota</taxon>
        <taxon>Gammaproteobacteria</taxon>
        <taxon>Enterobacterales</taxon>
        <taxon>Yersiniaceae</taxon>
        <taxon>Yersinia</taxon>
    </lineage>
</organism>
<dbReference type="AlphaFoldDB" id="A0AA90XS61"/>
<keyword evidence="1" id="KW-0812">Transmembrane</keyword>
<dbReference type="Proteomes" id="UP000698240">
    <property type="component" value="Unassembled WGS sequence"/>
</dbReference>
<accession>A0AA90XS61</accession>
<name>A0AA90XS61_9GAMM</name>